<sequence>MVHVRRALPTLSALQQIDRGVAASGAVTRNRPHVYRLLADAAHGSRSGRLSTSGSRSARDSAADDILLSSAKSSADGCSNHNPAVGVFVSRDFCEIQDMRSPRIHGCLPQSLFLSRPKRAGLPFHKVARSVDVARNFRKALHMTTFAKGWAPACLG</sequence>
<evidence type="ECO:0000313" key="1">
    <source>
        <dbReference type="EMBL" id="KAF2772861.1"/>
    </source>
</evidence>
<dbReference type="AlphaFoldDB" id="A0A6G1LIT9"/>
<keyword evidence="2" id="KW-1185">Reference proteome</keyword>
<accession>A0A6G1LIT9</accession>
<name>A0A6G1LIT9_9PEZI</name>
<organism evidence="1 2">
    <name type="scientific">Teratosphaeria nubilosa</name>
    <dbReference type="NCBI Taxonomy" id="161662"/>
    <lineage>
        <taxon>Eukaryota</taxon>
        <taxon>Fungi</taxon>
        <taxon>Dikarya</taxon>
        <taxon>Ascomycota</taxon>
        <taxon>Pezizomycotina</taxon>
        <taxon>Dothideomycetes</taxon>
        <taxon>Dothideomycetidae</taxon>
        <taxon>Mycosphaerellales</taxon>
        <taxon>Teratosphaeriaceae</taxon>
        <taxon>Teratosphaeria</taxon>
    </lineage>
</organism>
<reference evidence="1" key="1">
    <citation type="journal article" date="2020" name="Stud. Mycol.">
        <title>101 Dothideomycetes genomes: a test case for predicting lifestyles and emergence of pathogens.</title>
        <authorList>
            <person name="Haridas S."/>
            <person name="Albert R."/>
            <person name="Binder M."/>
            <person name="Bloem J."/>
            <person name="Labutti K."/>
            <person name="Salamov A."/>
            <person name="Andreopoulos B."/>
            <person name="Baker S."/>
            <person name="Barry K."/>
            <person name="Bills G."/>
            <person name="Bluhm B."/>
            <person name="Cannon C."/>
            <person name="Castanera R."/>
            <person name="Culley D."/>
            <person name="Daum C."/>
            <person name="Ezra D."/>
            <person name="Gonzalez J."/>
            <person name="Henrissat B."/>
            <person name="Kuo A."/>
            <person name="Liang C."/>
            <person name="Lipzen A."/>
            <person name="Lutzoni F."/>
            <person name="Magnuson J."/>
            <person name="Mondo S."/>
            <person name="Nolan M."/>
            <person name="Ohm R."/>
            <person name="Pangilinan J."/>
            <person name="Park H.-J."/>
            <person name="Ramirez L."/>
            <person name="Alfaro M."/>
            <person name="Sun H."/>
            <person name="Tritt A."/>
            <person name="Yoshinaga Y."/>
            <person name="Zwiers L.-H."/>
            <person name="Turgeon B."/>
            <person name="Goodwin S."/>
            <person name="Spatafora J."/>
            <person name="Crous P."/>
            <person name="Grigoriev I."/>
        </authorList>
    </citation>
    <scope>NUCLEOTIDE SEQUENCE</scope>
    <source>
        <strain evidence="1">CBS 116005</strain>
    </source>
</reference>
<proteinExistence type="predicted"/>
<gene>
    <name evidence="1" type="ORF">EJ03DRAFT_171966</name>
</gene>
<protein>
    <submittedName>
        <fullName evidence="1">Uncharacterized protein</fullName>
    </submittedName>
</protein>
<evidence type="ECO:0000313" key="2">
    <source>
        <dbReference type="Proteomes" id="UP000799436"/>
    </source>
</evidence>
<dbReference type="EMBL" id="ML995813">
    <property type="protein sequence ID" value="KAF2772861.1"/>
    <property type="molecule type" value="Genomic_DNA"/>
</dbReference>
<dbReference type="Proteomes" id="UP000799436">
    <property type="component" value="Unassembled WGS sequence"/>
</dbReference>